<gene>
    <name evidence="2" type="primary">menH_3</name>
    <name evidence="2" type="ORF">DSM104443_04033</name>
</gene>
<dbReference type="GO" id="GO:0070205">
    <property type="term" value="F:2-succinyl-6-hydroxy-2,4-cyclohexadiene-1-carboxylate synthase activity"/>
    <property type="evidence" value="ECO:0007669"/>
    <property type="project" value="UniProtKB-EC"/>
</dbReference>
<dbReference type="RefSeq" id="WP_171095584.1">
    <property type="nucleotide sequence ID" value="NZ_CP053069.1"/>
</dbReference>
<sequence>MWKDDSPNTRIRPQLETGTGRWVLLRGLTREARQWGRFTRQLADALPCAQLLTPDLPGTGTRVKEKSPATIAGILERLRSDLAQTGAKPPYHVLGLSLGGMIAVEWATRYPREVESMVLIGTSLRSYSPIQDRLIPGNYAAILRLALSRDARAREKRTLALTSTRGDPDGNIVEAWTRIRNDAPVSHANALRQLIAAARYSAPPQPPKVPTLVLVSEGDRLVDPACSRAIAKRWKVPIEVHLDAGHDLPLDDGPWVAQRVGEWSAARRT</sequence>
<evidence type="ECO:0000313" key="2">
    <source>
        <dbReference type="EMBL" id="QJR12939.1"/>
    </source>
</evidence>
<reference evidence="2 3" key="1">
    <citation type="submission" date="2020-04" db="EMBL/GenBank/DDBJ databases">
        <title>Usitatibacter rugosus gen. nov., sp. nov. and Usitatibacter palustris sp. nov., novel members of Usitatibacteraceae fam. nov. within the order Nitrosomonadales isolated from soil.</title>
        <authorList>
            <person name="Huber K.J."/>
            <person name="Neumann-Schaal M."/>
            <person name="Geppert A."/>
            <person name="Luckner M."/>
            <person name="Wanner G."/>
            <person name="Overmann J."/>
        </authorList>
    </citation>
    <scope>NUCLEOTIDE SEQUENCE [LARGE SCALE GENOMIC DNA]</scope>
    <source>
        <strain evidence="2 3">0125_3</strain>
    </source>
</reference>
<keyword evidence="3" id="KW-1185">Reference proteome</keyword>
<protein>
    <submittedName>
        <fullName evidence="2">2-succinyl-6-hydroxy-2, 4-cyclohexadiene-1-carboxylate synthase</fullName>
        <ecNumber evidence="2">4.2.99.20</ecNumber>
    </submittedName>
</protein>
<dbReference type="Proteomes" id="UP000501534">
    <property type="component" value="Chromosome"/>
</dbReference>
<keyword evidence="2" id="KW-0456">Lyase</keyword>
<name>A0A6M4H0B6_9PROT</name>
<dbReference type="InterPro" id="IPR000073">
    <property type="entry name" value="AB_hydrolase_1"/>
</dbReference>
<dbReference type="PANTHER" id="PTHR43194:SF5">
    <property type="entry name" value="PIMELOYL-[ACYL-CARRIER PROTEIN] METHYL ESTER ESTERASE"/>
    <property type="match status" value="1"/>
</dbReference>
<evidence type="ECO:0000259" key="1">
    <source>
        <dbReference type="Pfam" id="PF12697"/>
    </source>
</evidence>
<dbReference type="SUPFAM" id="SSF53474">
    <property type="entry name" value="alpha/beta-Hydrolases"/>
    <property type="match status" value="1"/>
</dbReference>
<dbReference type="AlphaFoldDB" id="A0A6M4H0B6"/>
<evidence type="ECO:0000313" key="3">
    <source>
        <dbReference type="Proteomes" id="UP000501534"/>
    </source>
</evidence>
<dbReference type="KEGG" id="uru:DSM104443_04033"/>
<proteinExistence type="predicted"/>
<dbReference type="EC" id="4.2.99.20" evidence="2"/>
<organism evidence="2 3">
    <name type="scientific">Usitatibacter rugosus</name>
    <dbReference type="NCBI Taxonomy" id="2732067"/>
    <lineage>
        <taxon>Bacteria</taxon>
        <taxon>Pseudomonadati</taxon>
        <taxon>Pseudomonadota</taxon>
        <taxon>Betaproteobacteria</taxon>
        <taxon>Nitrosomonadales</taxon>
        <taxon>Usitatibacteraceae</taxon>
        <taxon>Usitatibacter</taxon>
    </lineage>
</organism>
<dbReference type="Gene3D" id="3.40.50.1820">
    <property type="entry name" value="alpha/beta hydrolase"/>
    <property type="match status" value="1"/>
</dbReference>
<dbReference type="InterPro" id="IPR029058">
    <property type="entry name" value="AB_hydrolase_fold"/>
</dbReference>
<dbReference type="Pfam" id="PF12697">
    <property type="entry name" value="Abhydrolase_6"/>
    <property type="match status" value="1"/>
</dbReference>
<feature type="domain" description="AB hydrolase-1" evidence="1">
    <location>
        <begin position="23"/>
        <end position="258"/>
    </location>
</feature>
<dbReference type="PANTHER" id="PTHR43194">
    <property type="entry name" value="HYDROLASE ALPHA/BETA FOLD FAMILY"/>
    <property type="match status" value="1"/>
</dbReference>
<accession>A0A6M4H0B6</accession>
<dbReference type="EMBL" id="CP053069">
    <property type="protein sequence ID" value="QJR12939.1"/>
    <property type="molecule type" value="Genomic_DNA"/>
</dbReference>
<dbReference type="PRINTS" id="PR00111">
    <property type="entry name" value="ABHYDROLASE"/>
</dbReference>
<dbReference type="InterPro" id="IPR050228">
    <property type="entry name" value="Carboxylesterase_BioH"/>
</dbReference>